<dbReference type="EMBL" id="CP157675">
    <property type="protein sequence ID" value="XBP71346.1"/>
    <property type="molecule type" value="Genomic_DNA"/>
</dbReference>
<dbReference type="RefSeq" id="WP_349280727.1">
    <property type="nucleotide sequence ID" value="NZ_CBCSCU010000001.1"/>
</dbReference>
<dbReference type="AlphaFoldDB" id="A0AAU7LUS9"/>
<protein>
    <submittedName>
        <fullName evidence="1">Uncharacterized protein</fullName>
    </submittedName>
</protein>
<accession>A0AAU7LUS9</accession>
<evidence type="ECO:0000313" key="1">
    <source>
        <dbReference type="EMBL" id="XBP71346.1"/>
    </source>
</evidence>
<organism evidence="1">
    <name type="scientific">Polaromonas hydrogenivorans</name>
    <dbReference type="NCBI Taxonomy" id="335476"/>
    <lineage>
        <taxon>Bacteria</taxon>
        <taxon>Pseudomonadati</taxon>
        <taxon>Pseudomonadota</taxon>
        <taxon>Betaproteobacteria</taxon>
        <taxon>Burkholderiales</taxon>
        <taxon>Comamonadaceae</taxon>
        <taxon>Polaromonas</taxon>
    </lineage>
</organism>
<sequence>MKALFHLNGYFAVTKQDSQVAQKNPQCAKQCGFLLPGPALKAARALVIEG</sequence>
<name>A0AAU7LUS9_9BURK</name>
<reference evidence="1" key="1">
    <citation type="submission" date="2024-05" db="EMBL/GenBank/DDBJ databases">
        <authorList>
            <person name="Bunk B."/>
            <person name="Swiderski J."/>
            <person name="Sproer C."/>
            <person name="Thiel V."/>
        </authorList>
    </citation>
    <scope>NUCLEOTIDE SEQUENCE</scope>
    <source>
        <strain evidence="1">DSM 17735</strain>
    </source>
</reference>
<gene>
    <name evidence="1" type="ORF">ABLV49_05970</name>
</gene>
<proteinExistence type="predicted"/>